<gene>
    <name evidence="1" type="primary">Necator_chrX.g25329</name>
    <name evidence="2" type="synonym">Necator_chrX.g25330</name>
    <name evidence="1" type="ORF">RB195_025163</name>
    <name evidence="2" type="ORF">RB195_025164</name>
</gene>
<dbReference type="EMBL" id="JAVFWL010000006">
    <property type="protein sequence ID" value="KAK6765119.1"/>
    <property type="molecule type" value="Genomic_DNA"/>
</dbReference>
<dbReference type="Proteomes" id="UP001303046">
    <property type="component" value="Unassembled WGS sequence"/>
</dbReference>
<proteinExistence type="predicted"/>
<sequence>MVISNGYPAGDCVVRQARPPARRWKINPVDGPEKIPFHLPYMSDDMSTAVRRCLRKAGLQNDVGVVEIPSANLKCQLVRIHASWSSVSYYDYTGGTARPLRVRIMEHLGGLAKSKLSTRSEHTVE</sequence>
<evidence type="ECO:0000313" key="3">
    <source>
        <dbReference type="Proteomes" id="UP001303046"/>
    </source>
</evidence>
<organism evidence="1 3">
    <name type="scientific">Necator americanus</name>
    <name type="common">Human hookworm</name>
    <dbReference type="NCBI Taxonomy" id="51031"/>
    <lineage>
        <taxon>Eukaryota</taxon>
        <taxon>Metazoa</taxon>
        <taxon>Ecdysozoa</taxon>
        <taxon>Nematoda</taxon>
        <taxon>Chromadorea</taxon>
        <taxon>Rhabditida</taxon>
        <taxon>Rhabditina</taxon>
        <taxon>Rhabditomorpha</taxon>
        <taxon>Strongyloidea</taxon>
        <taxon>Ancylostomatidae</taxon>
        <taxon>Bunostominae</taxon>
        <taxon>Necator</taxon>
    </lineage>
</organism>
<reference evidence="1 3" key="1">
    <citation type="submission" date="2023-08" db="EMBL/GenBank/DDBJ databases">
        <title>A Necator americanus chromosomal reference genome.</title>
        <authorList>
            <person name="Ilik V."/>
            <person name="Petrzelkova K.J."/>
            <person name="Pardy F."/>
            <person name="Fuh T."/>
            <person name="Niatou-Singa F.S."/>
            <person name="Gouil Q."/>
            <person name="Baker L."/>
            <person name="Ritchie M.E."/>
            <person name="Jex A.R."/>
            <person name="Gazzola D."/>
            <person name="Li H."/>
            <person name="Toshio Fujiwara R."/>
            <person name="Zhan B."/>
            <person name="Aroian R.V."/>
            <person name="Pafco B."/>
            <person name="Schwarz E.M."/>
        </authorList>
    </citation>
    <scope>NUCLEOTIDE SEQUENCE [LARGE SCALE GENOMIC DNA]</scope>
    <source>
        <strain evidence="1 3">Aroian</strain>
        <tissue evidence="1">Whole animal</tissue>
    </source>
</reference>
<keyword evidence="3" id="KW-1185">Reference proteome</keyword>
<name>A0ABR1ER56_NECAM</name>
<dbReference type="EMBL" id="JAVFWL010000006">
    <property type="protein sequence ID" value="KAK6765120.1"/>
    <property type="molecule type" value="Genomic_DNA"/>
</dbReference>
<comment type="caution">
    <text evidence="1">The sequence shown here is derived from an EMBL/GenBank/DDBJ whole genome shotgun (WGS) entry which is preliminary data.</text>
</comment>
<accession>A0ABR1ER56</accession>
<evidence type="ECO:0000313" key="1">
    <source>
        <dbReference type="EMBL" id="KAK6765119.1"/>
    </source>
</evidence>
<evidence type="ECO:0000313" key="2">
    <source>
        <dbReference type="EMBL" id="KAK6765120.1"/>
    </source>
</evidence>
<protein>
    <submittedName>
        <fullName evidence="1">Uncharacterized protein</fullName>
    </submittedName>
</protein>